<keyword evidence="1" id="KW-0732">Signal</keyword>
<comment type="caution">
    <text evidence="5">The sequence shown here is derived from an EMBL/GenBank/DDBJ whole genome shotgun (WGS) entry which is preliminary data.</text>
</comment>
<dbReference type="RefSeq" id="WP_311422155.1">
    <property type="nucleotide sequence ID" value="NZ_JAVREH010000005.1"/>
</dbReference>
<dbReference type="InterPro" id="IPR003140">
    <property type="entry name" value="PLipase/COase/thioEstase"/>
</dbReference>
<evidence type="ECO:0000313" key="5">
    <source>
        <dbReference type="EMBL" id="MDT0261000.1"/>
    </source>
</evidence>
<keyword evidence="2" id="KW-0378">Hydrolase</keyword>
<dbReference type="InterPro" id="IPR050955">
    <property type="entry name" value="Plant_Biomass_Hydrol_Est"/>
</dbReference>
<evidence type="ECO:0000256" key="1">
    <source>
        <dbReference type="ARBA" id="ARBA00022729"/>
    </source>
</evidence>
<dbReference type="Pfam" id="PF02230">
    <property type="entry name" value="Abhydrolase_2"/>
    <property type="match status" value="1"/>
</dbReference>
<protein>
    <recommendedName>
        <fullName evidence="4">Phospholipase/carboxylesterase/thioesterase domain-containing protein</fullName>
    </recommendedName>
</protein>
<dbReference type="Gene3D" id="3.40.50.1820">
    <property type="entry name" value="alpha/beta hydrolase"/>
    <property type="match status" value="1"/>
</dbReference>
<reference evidence="6" key="1">
    <citation type="submission" date="2023-07" db="EMBL/GenBank/DDBJ databases">
        <title>30 novel species of actinomycetes from the DSMZ collection.</title>
        <authorList>
            <person name="Nouioui I."/>
        </authorList>
    </citation>
    <scope>NUCLEOTIDE SEQUENCE [LARGE SCALE GENOMIC DNA]</scope>
    <source>
        <strain evidence="6">DSM 44399</strain>
    </source>
</reference>
<dbReference type="Proteomes" id="UP001183176">
    <property type="component" value="Unassembled WGS sequence"/>
</dbReference>
<dbReference type="SUPFAM" id="SSF53474">
    <property type="entry name" value="alpha/beta-Hydrolases"/>
    <property type="match status" value="1"/>
</dbReference>
<gene>
    <name evidence="5" type="ORF">RM423_06285</name>
</gene>
<name>A0ABU2J7P0_9ACTN</name>
<evidence type="ECO:0000256" key="2">
    <source>
        <dbReference type="ARBA" id="ARBA00022801"/>
    </source>
</evidence>
<feature type="region of interest" description="Disordered" evidence="3">
    <location>
        <begin position="1"/>
        <end position="30"/>
    </location>
</feature>
<keyword evidence="6" id="KW-1185">Reference proteome</keyword>
<organism evidence="5 6">
    <name type="scientific">Jatrophihabitans lederbergiae</name>
    <dbReference type="NCBI Taxonomy" id="3075547"/>
    <lineage>
        <taxon>Bacteria</taxon>
        <taxon>Bacillati</taxon>
        <taxon>Actinomycetota</taxon>
        <taxon>Actinomycetes</taxon>
        <taxon>Jatrophihabitantales</taxon>
        <taxon>Jatrophihabitantaceae</taxon>
        <taxon>Jatrophihabitans</taxon>
    </lineage>
</organism>
<evidence type="ECO:0000259" key="4">
    <source>
        <dbReference type="Pfam" id="PF02230"/>
    </source>
</evidence>
<dbReference type="PANTHER" id="PTHR43037">
    <property type="entry name" value="UNNAMED PRODUCT-RELATED"/>
    <property type="match status" value="1"/>
</dbReference>
<dbReference type="InterPro" id="IPR029058">
    <property type="entry name" value="AB_hydrolase_fold"/>
</dbReference>
<accession>A0ABU2J7P0</accession>
<evidence type="ECO:0000256" key="3">
    <source>
        <dbReference type="SAM" id="MobiDB-lite"/>
    </source>
</evidence>
<evidence type="ECO:0000313" key="6">
    <source>
        <dbReference type="Proteomes" id="UP001183176"/>
    </source>
</evidence>
<dbReference type="PANTHER" id="PTHR43037:SF5">
    <property type="entry name" value="FERULOYL ESTERASE"/>
    <property type="match status" value="1"/>
</dbReference>
<dbReference type="EMBL" id="JAVREH010000005">
    <property type="protein sequence ID" value="MDT0261000.1"/>
    <property type="molecule type" value="Genomic_DNA"/>
</dbReference>
<feature type="domain" description="Phospholipase/carboxylesterase/thioesterase" evidence="4">
    <location>
        <begin position="135"/>
        <end position="233"/>
    </location>
</feature>
<sequence>MATADGTDPGISDEVLSGWHGGRLSRRPGPAQAAELITPSARAVLTRLGDGPRAALLFSPSELPASPVPLVVAFHGAGGEPTRTVQLFQKEAERRKFLVLAPKSRFATWDVISGGLGPDVGALDIALGTVFERFGVDADRVASAGFSDGASYALTLGLMNGDLFSRVFAFSPGFVVPGERRGRPRVFLSHGRADTVLPIDRCGRRIVATLRSEGYDVDYREFAGGHEVPPDLVTAATGPLTS</sequence>
<proteinExistence type="predicted"/>